<name>A0A2G8LIE5_STIJA</name>
<reference evidence="2 3" key="1">
    <citation type="journal article" date="2017" name="PLoS Biol.">
        <title>The sea cucumber genome provides insights into morphological evolution and visceral regeneration.</title>
        <authorList>
            <person name="Zhang X."/>
            <person name="Sun L."/>
            <person name="Yuan J."/>
            <person name="Sun Y."/>
            <person name="Gao Y."/>
            <person name="Zhang L."/>
            <person name="Li S."/>
            <person name="Dai H."/>
            <person name="Hamel J.F."/>
            <person name="Liu C."/>
            <person name="Yu Y."/>
            <person name="Liu S."/>
            <person name="Lin W."/>
            <person name="Guo K."/>
            <person name="Jin S."/>
            <person name="Xu P."/>
            <person name="Storey K.B."/>
            <person name="Huan P."/>
            <person name="Zhang T."/>
            <person name="Zhou Y."/>
            <person name="Zhang J."/>
            <person name="Lin C."/>
            <person name="Li X."/>
            <person name="Xing L."/>
            <person name="Huo D."/>
            <person name="Sun M."/>
            <person name="Wang L."/>
            <person name="Mercier A."/>
            <person name="Li F."/>
            <person name="Yang H."/>
            <person name="Xiang J."/>
        </authorList>
    </citation>
    <scope>NUCLEOTIDE SEQUENCE [LARGE SCALE GENOMIC DNA]</scope>
    <source>
        <strain evidence="2">Shaxun</strain>
        <tissue evidence="2">Muscle</tissue>
    </source>
</reference>
<keyword evidence="3" id="KW-1185">Reference proteome</keyword>
<protein>
    <submittedName>
        <fullName evidence="2">Uncharacterized protein</fullName>
    </submittedName>
</protein>
<evidence type="ECO:0000256" key="1">
    <source>
        <dbReference type="SAM" id="MobiDB-lite"/>
    </source>
</evidence>
<feature type="region of interest" description="Disordered" evidence="1">
    <location>
        <begin position="1"/>
        <end position="34"/>
    </location>
</feature>
<evidence type="ECO:0000313" key="2">
    <source>
        <dbReference type="EMBL" id="PIK59992.1"/>
    </source>
</evidence>
<sequence length="206" mass="23018">MEEMKDSFLPPITSIEVATSDADDEDSHSGDEDTYLYKRDEDFWSKRIPKYMNLNPNPNGNRTVANQSSLSDSFVLPTIPDPFHRGKGTTQLTKSLELLEGVLIISVKVPKGLTGSLSPKVVQLSPAVKDIIGGEQTQRMPATSFRRRWIQTGRQSLIISVVNYAKNLIILPLTGEGGPKRSPEERKRTIRKIIIRSTRANITTLQ</sequence>
<proteinExistence type="predicted"/>
<dbReference type="OrthoDB" id="10644914at2759"/>
<evidence type="ECO:0000313" key="3">
    <source>
        <dbReference type="Proteomes" id="UP000230750"/>
    </source>
</evidence>
<dbReference type="AlphaFoldDB" id="A0A2G8LIE5"/>
<gene>
    <name evidence="2" type="ORF">BSL78_03071</name>
</gene>
<comment type="caution">
    <text evidence="2">The sequence shown here is derived from an EMBL/GenBank/DDBJ whole genome shotgun (WGS) entry which is preliminary data.</text>
</comment>
<organism evidence="2 3">
    <name type="scientific">Stichopus japonicus</name>
    <name type="common">Sea cucumber</name>
    <dbReference type="NCBI Taxonomy" id="307972"/>
    <lineage>
        <taxon>Eukaryota</taxon>
        <taxon>Metazoa</taxon>
        <taxon>Echinodermata</taxon>
        <taxon>Eleutherozoa</taxon>
        <taxon>Echinozoa</taxon>
        <taxon>Holothuroidea</taxon>
        <taxon>Aspidochirotacea</taxon>
        <taxon>Aspidochirotida</taxon>
        <taxon>Stichopodidae</taxon>
        <taxon>Apostichopus</taxon>
    </lineage>
</organism>
<accession>A0A2G8LIE5</accession>
<dbReference type="EMBL" id="MRZV01000068">
    <property type="protein sequence ID" value="PIK59992.1"/>
    <property type="molecule type" value="Genomic_DNA"/>
</dbReference>
<dbReference type="Proteomes" id="UP000230750">
    <property type="component" value="Unassembled WGS sequence"/>
</dbReference>